<accession>A0A2W2AF79</accession>
<proteinExistence type="predicted"/>
<evidence type="ECO:0000313" key="2">
    <source>
        <dbReference type="Proteomes" id="UP000248745"/>
    </source>
</evidence>
<keyword evidence="2" id="KW-1185">Reference proteome</keyword>
<dbReference type="AlphaFoldDB" id="A0A2W2AF79"/>
<reference evidence="1 2" key="1">
    <citation type="submission" date="2018-06" db="EMBL/GenBank/DDBJ databases">
        <title>Mucibacter soli gen. nov., sp. nov., a new member of the family Chitinophagaceae producing mucin.</title>
        <authorList>
            <person name="Kim M.-K."/>
            <person name="Park S."/>
            <person name="Kim T.-S."/>
            <person name="Joung Y."/>
            <person name="Han J.-H."/>
            <person name="Kim S.B."/>
        </authorList>
    </citation>
    <scope>NUCLEOTIDE SEQUENCE [LARGE SCALE GENOMIC DNA]</scope>
    <source>
        <strain evidence="1 2">R1-15</strain>
    </source>
</reference>
<protein>
    <submittedName>
        <fullName evidence="1">Uncharacterized protein</fullName>
    </submittedName>
</protein>
<evidence type="ECO:0000313" key="1">
    <source>
        <dbReference type="EMBL" id="PZF70820.1"/>
    </source>
</evidence>
<dbReference type="RefSeq" id="WP_111001021.1">
    <property type="nucleotide sequence ID" value="NZ_QKTW01000030.1"/>
</dbReference>
<comment type="caution">
    <text evidence="1">The sequence shown here is derived from an EMBL/GenBank/DDBJ whole genome shotgun (WGS) entry which is preliminary data.</text>
</comment>
<name>A0A2W2AF79_9BACT</name>
<dbReference type="EMBL" id="QKTW01000030">
    <property type="protein sequence ID" value="PZF70820.1"/>
    <property type="molecule type" value="Genomic_DNA"/>
</dbReference>
<sequence>MLKKLYIALIPLLAILFWFSGNDSHVITYAAGNTGAVQGVEHQRMDMQLQAHKLIASYQSHNHPKPPKSIIRIKALDTDIDLDFATPTFVIHILVEEHSTFLPFYYQSYTSTPDLAANALRGPPVC</sequence>
<gene>
    <name evidence="1" type="ORF">DN068_21495</name>
</gene>
<organism evidence="1 2">
    <name type="scientific">Taibaiella soli</name>
    <dbReference type="NCBI Taxonomy" id="1649169"/>
    <lineage>
        <taxon>Bacteria</taxon>
        <taxon>Pseudomonadati</taxon>
        <taxon>Bacteroidota</taxon>
        <taxon>Chitinophagia</taxon>
        <taxon>Chitinophagales</taxon>
        <taxon>Chitinophagaceae</taxon>
        <taxon>Taibaiella</taxon>
    </lineage>
</organism>
<dbReference type="Proteomes" id="UP000248745">
    <property type="component" value="Unassembled WGS sequence"/>
</dbReference>